<dbReference type="GO" id="GO:0016787">
    <property type="term" value="F:hydrolase activity"/>
    <property type="evidence" value="ECO:0007669"/>
    <property type="project" value="UniProtKB-KW"/>
</dbReference>
<reference evidence="2 3" key="1">
    <citation type="submission" date="2021-05" db="EMBL/GenBank/DDBJ databases">
        <title>The draft genome of Geobacter pelophilus DSM 12255.</title>
        <authorList>
            <person name="Xu Z."/>
            <person name="Masuda Y."/>
            <person name="Itoh H."/>
            <person name="Senoo K."/>
        </authorList>
    </citation>
    <scope>NUCLEOTIDE SEQUENCE [LARGE SCALE GENOMIC DNA]</scope>
    <source>
        <strain evidence="2 3">DSM 12255</strain>
    </source>
</reference>
<name>A0AAW4LBS0_9BACT</name>
<proteinExistence type="predicted"/>
<protein>
    <submittedName>
        <fullName evidence="2">Alpha/beta fold hydrolase</fullName>
    </submittedName>
</protein>
<evidence type="ECO:0000313" key="2">
    <source>
        <dbReference type="EMBL" id="MBT0666025.1"/>
    </source>
</evidence>
<comment type="caution">
    <text evidence="2">The sequence shown here is derived from an EMBL/GenBank/DDBJ whole genome shotgun (WGS) entry which is preliminary data.</text>
</comment>
<keyword evidence="2" id="KW-0378">Hydrolase</keyword>
<dbReference type="Proteomes" id="UP000811899">
    <property type="component" value="Unassembled WGS sequence"/>
</dbReference>
<dbReference type="AlphaFoldDB" id="A0AAW4LBS0"/>
<keyword evidence="3" id="KW-1185">Reference proteome</keyword>
<accession>A0AAW4LBS0</accession>
<dbReference type="SUPFAM" id="SSF53474">
    <property type="entry name" value="alpha/beta-Hydrolases"/>
    <property type="match status" value="1"/>
</dbReference>
<organism evidence="2 3">
    <name type="scientific">Geoanaerobacter pelophilus</name>
    <dbReference type="NCBI Taxonomy" id="60036"/>
    <lineage>
        <taxon>Bacteria</taxon>
        <taxon>Pseudomonadati</taxon>
        <taxon>Thermodesulfobacteriota</taxon>
        <taxon>Desulfuromonadia</taxon>
        <taxon>Geobacterales</taxon>
        <taxon>Geobacteraceae</taxon>
        <taxon>Geoanaerobacter</taxon>
    </lineage>
</organism>
<evidence type="ECO:0000313" key="3">
    <source>
        <dbReference type="Proteomes" id="UP000811899"/>
    </source>
</evidence>
<evidence type="ECO:0000259" key="1">
    <source>
        <dbReference type="Pfam" id="PF12697"/>
    </source>
</evidence>
<sequence length="436" mass="49213">MSGCVSHKEYRTAHKTCIVKQQETLCESSSQEQHDGYLLNFVEFDDQGLLWDREQLTNVVNTLRSQEYLDSGVIMIVFVHGWQHNASFDDPNVIEFRKMLRRVHKLEYLAAKQEKRSTRKVAGIFASWRGRSVPGDVISNLTFWDRKNVANTVGHGAVTELLLQLENVQIAHFDADKKKGKHNGQTRLILVGHSFGGQIVYSALSQVLLDRFLDLEGEPPQTFGDLVILVNPAFEAGRYAPLRDASLQRKYPAGQLPLVTIFTSKNDGATGTAFPIGRWFSTMFEQTRDDVEEKANRTAIGHFKPFVSHSLTWEKEASALTVPIAEDKKRSLEDESIELKHIENDLSALPALQKEWSQKSSQNGWALDFGNVKLTHLKTTDPLNPFYNVEVDSAIIDGHSGIWKPEFANFLRQFIVFSVLVTENSSETGNTGLHKE</sequence>
<dbReference type="Pfam" id="PF12697">
    <property type="entry name" value="Abhydrolase_6"/>
    <property type="match status" value="1"/>
</dbReference>
<dbReference type="InterPro" id="IPR029058">
    <property type="entry name" value="AB_hydrolase_fold"/>
</dbReference>
<feature type="domain" description="AB hydrolase-1" evidence="1">
    <location>
        <begin position="76"/>
        <end position="306"/>
    </location>
</feature>
<dbReference type="InterPro" id="IPR000073">
    <property type="entry name" value="AB_hydrolase_1"/>
</dbReference>
<dbReference type="EMBL" id="JAHCVJ010000008">
    <property type="protein sequence ID" value="MBT0666025.1"/>
    <property type="molecule type" value="Genomic_DNA"/>
</dbReference>
<gene>
    <name evidence="2" type="ORF">KI809_17065</name>
</gene>